<dbReference type="PANTHER" id="PTHR43214">
    <property type="entry name" value="TWO-COMPONENT RESPONSE REGULATOR"/>
    <property type="match status" value="1"/>
</dbReference>
<dbReference type="InterPro" id="IPR001789">
    <property type="entry name" value="Sig_transdc_resp-reg_receiver"/>
</dbReference>
<dbReference type="Proteomes" id="UP000222310">
    <property type="component" value="Unassembled WGS sequence"/>
</dbReference>
<evidence type="ECO:0000256" key="2">
    <source>
        <dbReference type="PROSITE-ProRule" id="PRU00169"/>
    </source>
</evidence>
<dbReference type="GeneID" id="57097414"/>
<name>A0A9Q5ZB94_NOSLI</name>
<sequence>MVKVNFDKLTISQDLPKSRQLKILVVDDHQLILTGTLEVLRQQYPDAEIIKAQTAQDATEQIACSQFDLVVMDLSIPEKPGMTAQVDTGINLLQELLKNYPNMNFLVQSSYVKALVRIKHEIDNHQGGFAIADKGLSEKEMLTRVNLALQGATHTKDIKTGLELKPEWLEVLRLAFEEGLTDKLISERMYKSERAVRTYWTKIQDVLNVYPEDCKKEGKNIRIQTEIRAKEEGLID</sequence>
<keyword evidence="2" id="KW-0597">Phosphoprotein</keyword>
<dbReference type="InterPro" id="IPR036388">
    <property type="entry name" value="WH-like_DNA-bd_sf"/>
</dbReference>
<evidence type="ECO:0000313" key="4">
    <source>
        <dbReference type="EMBL" id="PHK02891.1"/>
    </source>
</evidence>
<gene>
    <name evidence="4" type="ORF">VF08_17305</name>
</gene>
<dbReference type="Pfam" id="PF00072">
    <property type="entry name" value="Response_reg"/>
    <property type="match status" value="1"/>
</dbReference>
<accession>A0A9Q5ZB94</accession>
<dbReference type="PROSITE" id="PS50110">
    <property type="entry name" value="RESPONSE_REGULATORY"/>
    <property type="match status" value="1"/>
</dbReference>
<dbReference type="GO" id="GO:0000160">
    <property type="term" value="P:phosphorelay signal transduction system"/>
    <property type="evidence" value="ECO:0007669"/>
    <property type="project" value="InterPro"/>
</dbReference>
<protein>
    <submittedName>
        <fullName evidence="4">Response regulator receiver protein</fullName>
    </submittedName>
</protein>
<dbReference type="AlphaFoldDB" id="A0A9Q5ZB94"/>
<feature type="modified residue" description="4-aspartylphosphate" evidence="2">
    <location>
        <position position="73"/>
    </location>
</feature>
<evidence type="ECO:0000313" key="5">
    <source>
        <dbReference type="Proteomes" id="UP000222310"/>
    </source>
</evidence>
<dbReference type="SUPFAM" id="SSF52172">
    <property type="entry name" value="CheY-like"/>
    <property type="match status" value="1"/>
</dbReference>
<dbReference type="GO" id="GO:0003677">
    <property type="term" value="F:DNA binding"/>
    <property type="evidence" value="ECO:0007669"/>
    <property type="project" value="UniProtKB-KW"/>
</dbReference>
<comment type="caution">
    <text evidence="4">The sequence shown here is derived from an EMBL/GenBank/DDBJ whole genome shotgun (WGS) entry which is preliminary data.</text>
</comment>
<dbReference type="InterPro" id="IPR039420">
    <property type="entry name" value="WalR-like"/>
</dbReference>
<dbReference type="InterPro" id="IPR011006">
    <property type="entry name" value="CheY-like_superfamily"/>
</dbReference>
<organism evidence="4 5">
    <name type="scientific">Nostoc linckia z8</name>
    <dbReference type="NCBI Taxonomy" id="1628746"/>
    <lineage>
        <taxon>Bacteria</taxon>
        <taxon>Bacillati</taxon>
        <taxon>Cyanobacteriota</taxon>
        <taxon>Cyanophyceae</taxon>
        <taxon>Nostocales</taxon>
        <taxon>Nostocaceae</taxon>
        <taxon>Nostoc</taxon>
    </lineage>
</organism>
<dbReference type="PANTHER" id="PTHR43214:SF43">
    <property type="entry name" value="TWO-COMPONENT RESPONSE REGULATOR"/>
    <property type="match status" value="1"/>
</dbReference>
<evidence type="ECO:0000256" key="1">
    <source>
        <dbReference type="ARBA" id="ARBA00023125"/>
    </source>
</evidence>
<dbReference type="Gene3D" id="1.10.10.10">
    <property type="entry name" value="Winged helix-like DNA-binding domain superfamily/Winged helix DNA-binding domain"/>
    <property type="match status" value="1"/>
</dbReference>
<dbReference type="EMBL" id="LAHD01000046">
    <property type="protein sequence ID" value="PHK02891.1"/>
    <property type="molecule type" value="Genomic_DNA"/>
</dbReference>
<keyword evidence="1" id="KW-0238">DNA-binding</keyword>
<feature type="domain" description="Response regulatory" evidence="3">
    <location>
        <begin position="22"/>
        <end position="149"/>
    </location>
</feature>
<proteinExistence type="predicted"/>
<dbReference type="RefSeq" id="WP_099069916.1">
    <property type="nucleotide sequence ID" value="NZ_LAHD01000046.1"/>
</dbReference>
<evidence type="ECO:0000259" key="3">
    <source>
        <dbReference type="PROSITE" id="PS50110"/>
    </source>
</evidence>
<dbReference type="Gene3D" id="3.40.50.2300">
    <property type="match status" value="1"/>
</dbReference>
<reference evidence="4 5" key="1">
    <citation type="submission" date="2015-02" db="EMBL/GenBank/DDBJ databases">
        <title>Nostoc linckia genome annotation.</title>
        <authorList>
            <person name="Zhou Z."/>
        </authorList>
    </citation>
    <scope>NUCLEOTIDE SEQUENCE [LARGE SCALE GENOMIC DNA]</scope>
    <source>
        <strain evidence="5">z8</strain>
    </source>
</reference>